<organism evidence="4 5">
    <name type="scientific">Pseudoxanthomonas japonensis</name>
    <dbReference type="NCBI Taxonomy" id="69284"/>
    <lineage>
        <taxon>Bacteria</taxon>
        <taxon>Pseudomonadati</taxon>
        <taxon>Pseudomonadota</taxon>
        <taxon>Gammaproteobacteria</taxon>
        <taxon>Lysobacterales</taxon>
        <taxon>Lysobacteraceae</taxon>
        <taxon>Pseudoxanthomonas</taxon>
    </lineage>
</organism>
<dbReference type="PIRSF" id="PIRSF036893">
    <property type="entry name" value="Lipocalin_ApoD"/>
    <property type="match status" value="1"/>
</dbReference>
<proteinExistence type="inferred from homology"/>
<keyword evidence="5" id="KW-1185">Reference proteome</keyword>
<sequence>MSRRCLTRLSAIALMACATLSAQAVEPVTSVPQLDISRYAGQWHEIAHLPMFFQRQCVGDITASYSLDAPGKIGVLNACRTKDGSMDESQGVARPVEGHPGRLEVRFAPDWLSWVPMVWADYWVIALDPDYRWAMVGEPDRKYLWILSREPTMDRAQFDQLKAKAEAMGYDLKPLIMAAPLR</sequence>
<dbReference type="EMBL" id="PDWW01000004">
    <property type="protein sequence ID" value="KAF1726344.1"/>
    <property type="molecule type" value="Genomic_DNA"/>
</dbReference>
<accession>A0ABQ6ZJV9</accession>
<dbReference type="InterPro" id="IPR022271">
    <property type="entry name" value="Lipocalin_ApoD"/>
</dbReference>
<dbReference type="SUPFAM" id="SSF50814">
    <property type="entry name" value="Lipocalins"/>
    <property type="match status" value="1"/>
</dbReference>
<dbReference type="Proteomes" id="UP000781710">
    <property type="component" value="Unassembled WGS sequence"/>
</dbReference>
<gene>
    <name evidence="4" type="ORF">CSC78_04375</name>
</gene>
<dbReference type="InterPro" id="IPR012674">
    <property type="entry name" value="Calycin"/>
</dbReference>
<evidence type="ECO:0000259" key="3">
    <source>
        <dbReference type="Pfam" id="PF08212"/>
    </source>
</evidence>
<dbReference type="PANTHER" id="PTHR10612">
    <property type="entry name" value="APOLIPOPROTEIN D"/>
    <property type="match status" value="1"/>
</dbReference>
<dbReference type="Gene3D" id="2.40.128.20">
    <property type="match status" value="1"/>
</dbReference>
<feature type="signal peptide" evidence="2">
    <location>
        <begin position="1"/>
        <end position="24"/>
    </location>
</feature>
<evidence type="ECO:0000313" key="4">
    <source>
        <dbReference type="EMBL" id="KAF1726344.1"/>
    </source>
</evidence>
<dbReference type="InterPro" id="IPR022272">
    <property type="entry name" value="Lipocalin_CS"/>
</dbReference>
<comment type="similarity">
    <text evidence="1 2">Belongs to the calycin superfamily. Lipocalin family.</text>
</comment>
<dbReference type="CDD" id="cd19438">
    <property type="entry name" value="lipocalin_Blc-like"/>
    <property type="match status" value="1"/>
</dbReference>
<evidence type="ECO:0000256" key="2">
    <source>
        <dbReference type="PIRNR" id="PIRNR036893"/>
    </source>
</evidence>
<comment type="function">
    <text evidence="2">Involved in the storage or transport of lipids necessary for membrane maintenance under stressful conditions. Displays a binding preference for lysophospholipids.</text>
</comment>
<evidence type="ECO:0000313" key="5">
    <source>
        <dbReference type="Proteomes" id="UP000781710"/>
    </source>
</evidence>
<keyword evidence="2" id="KW-0449">Lipoprotein</keyword>
<protein>
    <recommendedName>
        <fullName evidence="2">Outer membrane lipoprotein Blc</fullName>
    </recommendedName>
</protein>
<keyword evidence="2" id="KW-0732">Signal</keyword>
<name>A0ABQ6ZJV9_9GAMM</name>
<keyword evidence="2" id="KW-0472">Membrane</keyword>
<evidence type="ECO:0000256" key="1">
    <source>
        <dbReference type="ARBA" id="ARBA00006889"/>
    </source>
</evidence>
<dbReference type="Pfam" id="PF08212">
    <property type="entry name" value="Lipocalin_2"/>
    <property type="match status" value="1"/>
</dbReference>
<dbReference type="PRINTS" id="PR01171">
    <property type="entry name" value="BCTLIPOCALIN"/>
</dbReference>
<dbReference type="PANTHER" id="PTHR10612:SF34">
    <property type="entry name" value="APOLIPOPROTEIN D"/>
    <property type="match status" value="1"/>
</dbReference>
<dbReference type="InterPro" id="IPR002446">
    <property type="entry name" value="Lipocalin_bac"/>
</dbReference>
<keyword evidence="2" id="KW-0446">Lipid-binding</keyword>
<keyword evidence="2" id="KW-0998">Cell outer membrane</keyword>
<feature type="chain" id="PRO_5045016403" description="Outer membrane lipoprotein Blc" evidence="2">
    <location>
        <begin position="25"/>
        <end position="182"/>
    </location>
</feature>
<dbReference type="InterPro" id="IPR047202">
    <property type="entry name" value="Lipocalin_Blc-like_dom"/>
</dbReference>
<comment type="subcellular location">
    <subcellularLocation>
        <location evidence="2">Cell outer membrane</location>
    </subcellularLocation>
</comment>
<comment type="subunit">
    <text evidence="2">Homodimer.</text>
</comment>
<feature type="domain" description="Lipocalin/cytosolic fatty-acid binding" evidence="3">
    <location>
        <begin position="34"/>
        <end position="178"/>
    </location>
</feature>
<dbReference type="PROSITE" id="PS00213">
    <property type="entry name" value="LIPOCALIN"/>
    <property type="match status" value="1"/>
</dbReference>
<reference evidence="4 5" key="1">
    <citation type="submission" date="2017-10" db="EMBL/GenBank/DDBJ databases">
        <title>Whole genome sequencing of members of genus Pseudoxanthomonas.</title>
        <authorList>
            <person name="Kumar S."/>
            <person name="Bansal K."/>
            <person name="Kaur A."/>
            <person name="Patil P."/>
            <person name="Sharma S."/>
            <person name="Patil P.B."/>
        </authorList>
    </citation>
    <scope>NUCLEOTIDE SEQUENCE [LARGE SCALE GENOMIC DNA]</scope>
    <source>
        <strain evidence="4 5">DSM 17109</strain>
    </source>
</reference>
<comment type="caution">
    <text evidence="4">The sequence shown here is derived from an EMBL/GenBank/DDBJ whole genome shotgun (WGS) entry which is preliminary data.</text>
</comment>
<dbReference type="InterPro" id="IPR000566">
    <property type="entry name" value="Lipocln_cytosolic_FA-bd_dom"/>
</dbReference>